<sequence length="14" mass="1590">MPNKKSKLSVVLVF</sequence>
<name>A0A1Y3BGF5_EURMA</name>
<protein>
    <submittedName>
        <fullName evidence="1">Uncharacterized protein</fullName>
    </submittedName>
</protein>
<dbReference type="EMBL" id="MUJZ01025537">
    <property type="protein sequence ID" value="OTF78958.1"/>
    <property type="molecule type" value="Genomic_DNA"/>
</dbReference>
<comment type="caution">
    <text evidence="1">The sequence shown here is derived from an EMBL/GenBank/DDBJ whole genome shotgun (WGS) entry which is preliminary data.</text>
</comment>
<reference evidence="1 2" key="1">
    <citation type="submission" date="2017-03" db="EMBL/GenBank/DDBJ databases">
        <title>Genome Survey of Euroglyphus maynei.</title>
        <authorList>
            <person name="Arlian L.G."/>
            <person name="Morgan M.S."/>
            <person name="Rider S.D."/>
        </authorList>
    </citation>
    <scope>NUCLEOTIDE SEQUENCE [LARGE SCALE GENOMIC DNA]</scope>
    <source>
        <strain evidence="1">Arlian Lab</strain>
        <tissue evidence="1">Whole body</tissue>
    </source>
</reference>
<gene>
    <name evidence="1" type="ORF">BLA29_014230</name>
</gene>
<keyword evidence="2" id="KW-1185">Reference proteome</keyword>
<evidence type="ECO:0000313" key="1">
    <source>
        <dbReference type="EMBL" id="OTF78958.1"/>
    </source>
</evidence>
<dbReference type="Proteomes" id="UP000194236">
    <property type="component" value="Unassembled WGS sequence"/>
</dbReference>
<evidence type="ECO:0000313" key="2">
    <source>
        <dbReference type="Proteomes" id="UP000194236"/>
    </source>
</evidence>
<proteinExistence type="predicted"/>
<accession>A0A1Y3BGF5</accession>
<organism evidence="1 2">
    <name type="scientific">Euroglyphus maynei</name>
    <name type="common">Mayne's house dust mite</name>
    <dbReference type="NCBI Taxonomy" id="6958"/>
    <lineage>
        <taxon>Eukaryota</taxon>
        <taxon>Metazoa</taxon>
        <taxon>Ecdysozoa</taxon>
        <taxon>Arthropoda</taxon>
        <taxon>Chelicerata</taxon>
        <taxon>Arachnida</taxon>
        <taxon>Acari</taxon>
        <taxon>Acariformes</taxon>
        <taxon>Sarcoptiformes</taxon>
        <taxon>Astigmata</taxon>
        <taxon>Psoroptidia</taxon>
        <taxon>Analgoidea</taxon>
        <taxon>Pyroglyphidae</taxon>
        <taxon>Pyroglyphinae</taxon>
        <taxon>Euroglyphus</taxon>
    </lineage>
</organism>